<protein>
    <submittedName>
        <fullName evidence="2">Uncharacterized protein</fullName>
    </submittedName>
</protein>
<keyword evidence="1" id="KW-1133">Transmembrane helix</keyword>
<sequence>MASIIETLSLAGVLVFAIPAALAGLEFLLVRGQPVVGAVLIGLAVALVLVQRYVTLPGDVPGMVAQRVAGAVSKDPDEPRE</sequence>
<reference evidence="2 3" key="1">
    <citation type="journal article" date="2019" name="Int. J. Syst. Evol. Microbiol.">
        <title>The Global Catalogue of Microorganisms (GCM) 10K type strain sequencing project: providing services to taxonomists for standard genome sequencing and annotation.</title>
        <authorList>
            <consortium name="The Broad Institute Genomics Platform"/>
            <consortium name="The Broad Institute Genome Sequencing Center for Infectious Disease"/>
            <person name="Wu L."/>
            <person name="Ma J."/>
        </authorList>
    </citation>
    <scope>NUCLEOTIDE SEQUENCE [LARGE SCALE GENOMIC DNA]</scope>
    <source>
        <strain evidence="2 3">CGMCC 1.15824</strain>
    </source>
</reference>
<proteinExistence type="predicted"/>
<keyword evidence="3" id="KW-1185">Reference proteome</keyword>
<dbReference type="InterPro" id="IPR055955">
    <property type="entry name" value="DUF7533"/>
</dbReference>
<dbReference type="Pfam" id="PF24377">
    <property type="entry name" value="DUF7533"/>
    <property type="match status" value="1"/>
</dbReference>
<dbReference type="RefSeq" id="WP_114577447.1">
    <property type="nucleotide sequence ID" value="NZ_JAIVEF010000001.1"/>
</dbReference>
<gene>
    <name evidence="2" type="ORF">ACFPFO_10675</name>
</gene>
<keyword evidence="1" id="KW-0812">Transmembrane</keyword>
<evidence type="ECO:0000313" key="2">
    <source>
        <dbReference type="EMBL" id="MFC4988212.1"/>
    </source>
</evidence>
<dbReference type="Proteomes" id="UP001595925">
    <property type="component" value="Unassembled WGS sequence"/>
</dbReference>
<evidence type="ECO:0000313" key="3">
    <source>
        <dbReference type="Proteomes" id="UP001595925"/>
    </source>
</evidence>
<accession>A0ABD5QEQ8</accession>
<comment type="caution">
    <text evidence="2">The sequence shown here is derived from an EMBL/GenBank/DDBJ whole genome shotgun (WGS) entry which is preliminary data.</text>
</comment>
<keyword evidence="1" id="KW-0472">Membrane</keyword>
<dbReference type="EMBL" id="JBHSJG010000036">
    <property type="protein sequence ID" value="MFC4988212.1"/>
    <property type="molecule type" value="Genomic_DNA"/>
</dbReference>
<evidence type="ECO:0000256" key="1">
    <source>
        <dbReference type="SAM" id="Phobius"/>
    </source>
</evidence>
<dbReference type="AlphaFoldDB" id="A0ABD5QEQ8"/>
<organism evidence="2 3">
    <name type="scientific">Saliphagus infecundisoli</name>
    <dbReference type="NCBI Taxonomy" id="1849069"/>
    <lineage>
        <taxon>Archaea</taxon>
        <taxon>Methanobacteriati</taxon>
        <taxon>Methanobacteriota</taxon>
        <taxon>Stenosarchaea group</taxon>
        <taxon>Halobacteria</taxon>
        <taxon>Halobacteriales</taxon>
        <taxon>Natrialbaceae</taxon>
        <taxon>Saliphagus</taxon>
    </lineage>
</organism>
<name>A0ABD5QEQ8_9EURY</name>
<feature type="transmembrane region" description="Helical" evidence="1">
    <location>
        <begin position="33"/>
        <end position="50"/>
    </location>
</feature>